<feature type="compositionally biased region" description="Low complexity" evidence="1">
    <location>
        <begin position="176"/>
        <end position="191"/>
    </location>
</feature>
<reference evidence="2" key="1">
    <citation type="journal article" date="2023" name="Science">
        <title>Genome structures resolve the early diversification of teleost fishes.</title>
        <authorList>
            <person name="Parey E."/>
            <person name="Louis A."/>
            <person name="Montfort J."/>
            <person name="Bouchez O."/>
            <person name="Roques C."/>
            <person name="Iampietro C."/>
            <person name="Lluch J."/>
            <person name="Castinel A."/>
            <person name="Donnadieu C."/>
            <person name="Desvignes T."/>
            <person name="Floi Bucao C."/>
            <person name="Jouanno E."/>
            <person name="Wen M."/>
            <person name="Mejri S."/>
            <person name="Dirks R."/>
            <person name="Jansen H."/>
            <person name="Henkel C."/>
            <person name="Chen W.J."/>
            <person name="Zahm M."/>
            <person name="Cabau C."/>
            <person name="Klopp C."/>
            <person name="Thompson A.W."/>
            <person name="Robinson-Rechavi M."/>
            <person name="Braasch I."/>
            <person name="Lecointre G."/>
            <person name="Bobe J."/>
            <person name="Postlethwait J.H."/>
            <person name="Berthelot C."/>
            <person name="Roest Crollius H."/>
            <person name="Guiguen Y."/>
        </authorList>
    </citation>
    <scope>NUCLEOTIDE SEQUENCE</scope>
    <source>
        <strain evidence="2">WJC10195</strain>
    </source>
</reference>
<keyword evidence="3" id="KW-1185">Reference proteome</keyword>
<gene>
    <name evidence="2" type="ORF">SKAU_G00125250</name>
</gene>
<dbReference type="AlphaFoldDB" id="A0A9Q1J1U6"/>
<dbReference type="EMBL" id="JAINUF010000004">
    <property type="protein sequence ID" value="KAJ8363694.1"/>
    <property type="molecule type" value="Genomic_DNA"/>
</dbReference>
<evidence type="ECO:0000313" key="2">
    <source>
        <dbReference type="EMBL" id="KAJ8363694.1"/>
    </source>
</evidence>
<feature type="region of interest" description="Disordered" evidence="1">
    <location>
        <begin position="148"/>
        <end position="211"/>
    </location>
</feature>
<proteinExistence type="predicted"/>
<comment type="caution">
    <text evidence="2">The sequence shown here is derived from an EMBL/GenBank/DDBJ whole genome shotgun (WGS) entry which is preliminary data.</text>
</comment>
<dbReference type="Proteomes" id="UP001152622">
    <property type="component" value="Chromosome 4"/>
</dbReference>
<sequence length="211" mass="23192">MDRVHIKRLPGRQEKVRQVLGYQPCTQYTGGIEVEALYLNSASPGMERSQGLFPPGEDSFSHSVAGKGSAQMFSAYEFKNSLRVESYAKPEPAISYFLLHIQGRKLQGRVSLQGQSVAGFKPTCERERGAAMRIGAPSLWMARNLLLPSRTGRSRSPGEKVSSRGEIEGREGGTRTGRSSATAPPWGLNPLDTPPPPPKNNSTIHHPFRYD</sequence>
<feature type="compositionally biased region" description="Basic and acidic residues" evidence="1">
    <location>
        <begin position="156"/>
        <end position="173"/>
    </location>
</feature>
<name>A0A9Q1J1U6_SYNKA</name>
<evidence type="ECO:0000256" key="1">
    <source>
        <dbReference type="SAM" id="MobiDB-lite"/>
    </source>
</evidence>
<accession>A0A9Q1J1U6</accession>
<protein>
    <submittedName>
        <fullName evidence="2">Uncharacterized protein</fullName>
    </submittedName>
</protein>
<organism evidence="2 3">
    <name type="scientific">Synaphobranchus kaupii</name>
    <name type="common">Kaup's arrowtooth eel</name>
    <dbReference type="NCBI Taxonomy" id="118154"/>
    <lineage>
        <taxon>Eukaryota</taxon>
        <taxon>Metazoa</taxon>
        <taxon>Chordata</taxon>
        <taxon>Craniata</taxon>
        <taxon>Vertebrata</taxon>
        <taxon>Euteleostomi</taxon>
        <taxon>Actinopterygii</taxon>
        <taxon>Neopterygii</taxon>
        <taxon>Teleostei</taxon>
        <taxon>Anguilliformes</taxon>
        <taxon>Synaphobranchidae</taxon>
        <taxon>Synaphobranchus</taxon>
    </lineage>
</organism>
<evidence type="ECO:0000313" key="3">
    <source>
        <dbReference type="Proteomes" id="UP001152622"/>
    </source>
</evidence>